<dbReference type="Pfam" id="PF01425">
    <property type="entry name" value="Amidase"/>
    <property type="match status" value="2"/>
</dbReference>
<evidence type="ECO:0000259" key="1">
    <source>
        <dbReference type="Pfam" id="PF01425"/>
    </source>
</evidence>
<reference evidence="3 4" key="1">
    <citation type="submission" date="2016-01" db="EMBL/GenBank/DDBJ databases">
        <title>The new phylogeny of the genus Mycobacterium.</title>
        <authorList>
            <person name="Tarcisio F."/>
            <person name="Conor M."/>
            <person name="Antonella G."/>
            <person name="Elisabetta G."/>
            <person name="Giulia F.S."/>
            <person name="Sara T."/>
            <person name="Anna F."/>
            <person name="Clotilde B."/>
            <person name="Roberto B."/>
            <person name="Veronica D.S."/>
            <person name="Fabio R."/>
            <person name="Monica P."/>
            <person name="Olivier J."/>
            <person name="Enrico T."/>
            <person name="Nicola S."/>
        </authorList>
    </citation>
    <scope>NUCLEOTIDE SEQUENCE [LARGE SCALE GENOMIC DNA]</scope>
    <source>
        <strain evidence="3 4">DSM 45541</strain>
    </source>
</reference>
<dbReference type="InterPro" id="IPR023631">
    <property type="entry name" value="Amidase_dom"/>
</dbReference>
<dbReference type="PANTHER" id="PTHR11895">
    <property type="entry name" value="TRANSAMIDASE"/>
    <property type="match status" value="1"/>
</dbReference>
<proteinExistence type="predicted"/>
<sequence>MTVWISRRPEADVGNELAESRSGPGLLAGIRLAVSDDIDVAGRATTAGCSEFADIPDSDAAAVAALRAEGAVLVGKTNLDQFATAVAVATGETDIAVSTDTAGSGLVAAGLQGIVGIKPTRSVISHDDGVPTCESYDCSTIFAPGLRLADTATAVLAASAPGRSWPADTTLAASSSPVVAIPDELPHLDRQWRAAFDEAVTRLQACGVRIVTVGFAPFLAAAKLGYDGALASERYSAITQFIDVHPAVALDPTVRDIIAAARDIPAHRLIAERTEVRRLQKLAMKSLAGAAALLVPTAPTHPSIAEVEGDPVGVNERLGTYTDFCNLFDMCGVAVPAGTAGDAQFGVTVLARAFDDAVALDIAALFTDEPAPATPWPLAAADHVELVVFGAHLLGGPLVHQLTDRGARFAGEITTAPRYRMTALPTTPPKPGVTRVPEGVEGAALTGHRWLLSPAALGQFLAELPAPMQLGKVEFADGSWRTAFGCDAAVPGEDISSHGSWTNALAAGAVRQA</sequence>
<dbReference type="GO" id="GO:0016787">
    <property type="term" value="F:hydrolase activity"/>
    <property type="evidence" value="ECO:0007669"/>
    <property type="project" value="UniProtKB-KW"/>
</dbReference>
<dbReference type="InterPro" id="IPR000120">
    <property type="entry name" value="Amidase"/>
</dbReference>
<comment type="caution">
    <text evidence="3">The sequence shown here is derived from an EMBL/GenBank/DDBJ whole genome shotgun (WGS) entry which is preliminary data.</text>
</comment>
<dbReference type="Gene3D" id="3.10.490.10">
    <property type="entry name" value="Gamma-glutamyl cyclotransferase-like"/>
    <property type="match status" value="1"/>
</dbReference>
<protein>
    <submittedName>
        <fullName evidence="3">Allophanate hydrolase</fullName>
    </submittedName>
</protein>
<evidence type="ECO:0000259" key="2">
    <source>
        <dbReference type="Pfam" id="PF21986"/>
    </source>
</evidence>
<dbReference type="Pfam" id="PF21986">
    <property type="entry name" value="AH_C"/>
    <property type="match status" value="1"/>
</dbReference>
<evidence type="ECO:0000313" key="4">
    <source>
        <dbReference type="Proteomes" id="UP000193622"/>
    </source>
</evidence>
<gene>
    <name evidence="3" type="ORF">AWC12_20885</name>
</gene>
<dbReference type="InterPro" id="IPR053844">
    <property type="entry name" value="AH_C"/>
</dbReference>
<evidence type="ECO:0000313" key="3">
    <source>
        <dbReference type="EMBL" id="ORV85092.1"/>
    </source>
</evidence>
<dbReference type="InterPro" id="IPR036928">
    <property type="entry name" value="AS_sf"/>
</dbReference>
<organism evidence="3 4">
    <name type="scientific">Mycolicibacterium iranicum</name>
    <name type="common">Mycobacterium iranicum</name>
    <dbReference type="NCBI Taxonomy" id="912594"/>
    <lineage>
        <taxon>Bacteria</taxon>
        <taxon>Bacillati</taxon>
        <taxon>Actinomycetota</taxon>
        <taxon>Actinomycetes</taxon>
        <taxon>Mycobacteriales</taxon>
        <taxon>Mycobacteriaceae</taxon>
        <taxon>Mycolicibacterium</taxon>
    </lineage>
</organism>
<dbReference type="Gene3D" id="1.20.58.1700">
    <property type="match status" value="1"/>
</dbReference>
<dbReference type="RefSeq" id="WP_085176637.1">
    <property type="nucleotide sequence ID" value="NZ_LQPC01000043.1"/>
</dbReference>
<name>A0A1X1WF18_MYCIR</name>
<feature type="domain" description="Allophanate hydrolase C-terminal" evidence="2">
    <location>
        <begin position="384"/>
        <end position="505"/>
    </location>
</feature>
<dbReference type="SUPFAM" id="SSF75304">
    <property type="entry name" value="Amidase signature (AS) enzymes"/>
    <property type="match status" value="1"/>
</dbReference>
<feature type="domain" description="Amidase" evidence="1">
    <location>
        <begin position="85"/>
        <end position="357"/>
    </location>
</feature>
<accession>A0A1X1WF18</accession>
<dbReference type="Proteomes" id="UP000193622">
    <property type="component" value="Unassembled WGS sequence"/>
</dbReference>
<keyword evidence="3" id="KW-0378">Hydrolase</keyword>
<dbReference type="AlphaFoldDB" id="A0A1X1WF18"/>
<feature type="domain" description="Amidase" evidence="1">
    <location>
        <begin position="22"/>
        <end position="84"/>
    </location>
</feature>
<dbReference type="EMBL" id="LQPC01000043">
    <property type="protein sequence ID" value="ORV85092.1"/>
    <property type="molecule type" value="Genomic_DNA"/>
</dbReference>
<dbReference type="Gene3D" id="3.90.1300.10">
    <property type="entry name" value="Amidase signature (AS) domain"/>
    <property type="match status" value="2"/>
</dbReference>
<dbReference type="PANTHER" id="PTHR11895:SF169">
    <property type="entry name" value="GLUTAMYL-TRNA(GLN) AMIDOTRANSFERASE"/>
    <property type="match status" value="1"/>
</dbReference>